<feature type="transmembrane region" description="Helical" evidence="5">
    <location>
        <begin position="120"/>
        <end position="141"/>
    </location>
</feature>
<proteinExistence type="predicted"/>
<keyword evidence="2 5" id="KW-0812">Transmembrane</keyword>
<dbReference type="InterPro" id="IPR040153">
    <property type="entry name" value="Rcf2"/>
</dbReference>
<comment type="caution">
    <text evidence="7">The sequence shown here is derived from an EMBL/GenBank/DDBJ whole genome shotgun (WGS) entry which is preliminary data.</text>
</comment>
<feature type="domain" description="HIG1" evidence="6">
    <location>
        <begin position="90"/>
        <end position="181"/>
    </location>
</feature>
<dbReference type="GO" id="GO:0033617">
    <property type="term" value="P:mitochondrial respiratory chain complex IV assembly"/>
    <property type="evidence" value="ECO:0007669"/>
    <property type="project" value="TreeGrafter"/>
</dbReference>
<evidence type="ECO:0000313" key="8">
    <source>
        <dbReference type="Proteomes" id="UP000620104"/>
    </source>
</evidence>
<dbReference type="InterPro" id="IPR007667">
    <property type="entry name" value="Hypoxia_induced_domain"/>
</dbReference>
<dbReference type="EMBL" id="BLZA01000011">
    <property type="protein sequence ID" value="GHJ85179.1"/>
    <property type="molecule type" value="Genomic_DNA"/>
</dbReference>
<dbReference type="OrthoDB" id="1915122at2759"/>
<feature type="transmembrane region" description="Helical" evidence="5">
    <location>
        <begin position="50"/>
        <end position="69"/>
    </location>
</feature>
<evidence type="ECO:0000256" key="5">
    <source>
        <dbReference type="SAM" id="Phobius"/>
    </source>
</evidence>
<accession>A0A8H3YDD2</accession>
<feature type="transmembrane region" description="Helical" evidence="5">
    <location>
        <begin position="153"/>
        <end position="172"/>
    </location>
</feature>
<name>A0A8H3YDD2_9TREE</name>
<evidence type="ECO:0000313" key="7">
    <source>
        <dbReference type="EMBL" id="GHJ85179.1"/>
    </source>
</evidence>
<reference evidence="7" key="1">
    <citation type="submission" date="2020-07" db="EMBL/GenBank/DDBJ databases">
        <title>Draft Genome Sequence of a Deep-Sea Yeast, Naganishia (Cryptococcus) liquefaciens strain N6.</title>
        <authorList>
            <person name="Han Y.W."/>
            <person name="Kajitani R."/>
            <person name="Morimoto H."/>
            <person name="Parhat M."/>
            <person name="Tsubouchi H."/>
            <person name="Bakenova O."/>
            <person name="Ogata M."/>
            <person name="Argunhan B."/>
            <person name="Aoki R."/>
            <person name="Kajiwara S."/>
            <person name="Itoh T."/>
            <person name="Iwasaki H."/>
        </authorList>
    </citation>
    <scope>NUCLEOTIDE SEQUENCE</scope>
    <source>
        <strain evidence="7">N6</strain>
    </source>
</reference>
<dbReference type="PANTHER" id="PTHR28018">
    <property type="entry name" value="RESPIRATORY SUPERCOMPLEX FACTOR 2, MITOCHONDRIAL"/>
    <property type="match status" value="1"/>
</dbReference>
<organism evidence="7 8">
    <name type="scientific">Naganishia liquefaciens</name>
    <dbReference type="NCBI Taxonomy" id="104408"/>
    <lineage>
        <taxon>Eukaryota</taxon>
        <taxon>Fungi</taxon>
        <taxon>Dikarya</taxon>
        <taxon>Basidiomycota</taxon>
        <taxon>Agaricomycotina</taxon>
        <taxon>Tremellomycetes</taxon>
        <taxon>Filobasidiales</taxon>
        <taxon>Filobasidiaceae</taxon>
        <taxon>Naganishia</taxon>
    </lineage>
</organism>
<evidence type="ECO:0000256" key="4">
    <source>
        <dbReference type="ARBA" id="ARBA00023136"/>
    </source>
</evidence>
<keyword evidence="4 5" id="KW-0472">Membrane</keyword>
<comment type="subcellular location">
    <subcellularLocation>
        <location evidence="1">Mitochondrion</location>
    </subcellularLocation>
</comment>
<evidence type="ECO:0000256" key="1">
    <source>
        <dbReference type="ARBA" id="ARBA00004173"/>
    </source>
</evidence>
<dbReference type="Pfam" id="PF04588">
    <property type="entry name" value="HIG_1_N"/>
    <property type="match status" value="1"/>
</dbReference>
<sequence length="208" mass="23152">MKIWTEKEHEEAWHANLKGGVEGATYATAICTTGWYALNRSYPKFRALPVTLKGAMCVTVAAPLIVFFAEEAGVKYQQSLWQGTGKTIIDEQAELKRKRWEALSMGEKAKEWAKDNQWKLIGGGWVGSMAVAGGILARNPYMSFSQKLVQARVVAQASTLVTLIAFGVLAGTHQAQSDNSQPQEKEDHSWKRILEAEELRRTGQEIKL</sequence>
<dbReference type="PANTHER" id="PTHR28018:SF3">
    <property type="entry name" value="RESPIRATORY SUPERCOMPLEX FACTOR 2, MITOCHONDRIAL"/>
    <property type="match status" value="1"/>
</dbReference>
<dbReference type="Proteomes" id="UP000620104">
    <property type="component" value="Unassembled WGS sequence"/>
</dbReference>
<protein>
    <recommendedName>
        <fullName evidence="6">HIG1 domain-containing protein</fullName>
    </recommendedName>
</protein>
<evidence type="ECO:0000256" key="3">
    <source>
        <dbReference type="ARBA" id="ARBA00022989"/>
    </source>
</evidence>
<keyword evidence="3 5" id="KW-1133">Transmembrane helix</keyword>
<dbReference type="AlphaFoldDB" id="A0A8H3YDD2"/>
<evidence type="ECO:0000259" key="6">
    <source>
        <dbReference type="PROSITE" id="PS51503"/>
    </source>
</evidence>
<evidence type="ECO:0000256" key="2">
    <source>
        <dbReference type="ARBA" id="ARBA00022692"/>
    </source>
</evidence>
<gene>
    <name evidence="7" type="ORF">NliqN6_1581</name>
</gene>
<dbReference type="GO" id="GO:0005739">
    <property type="term" value="C:mitochondrion"/>
    <property type="evidence" value="ECO:0007669"/>
    <property type="project" value="UniProtKB-SubCell"/>
</dbReference>
<keyword evidence="8" id="KW-1185">Reference proteome</keyword>
<dbReference type="PROSITE" id="PS51503">
    <property type="entry name" value="HIG1"/>
    <property type="match status" value="1"/>
</dbReference>